<evidence type="ECO:0000313" key="2">
    <source>
        <dbReference type="EMBL" id="CEK72520.1"/>
    </source>
</evidence>
<feature type="region of interest" description="Disordered" evidence="1">
    <location>
        <begin position="26"/>
        <end position="55"/>
    </location>
</feature>
<feature type="region of interest" description="Disordered" evidence="1">
    <location>
        <begin position="99"/>
        <end position="146"/>
    </location>
</feature>
<name>A0A0B6ZXQ2_9EUPU</name>
<feature type="compositionally biased region" description="Polar residues" evidence="1">
    <location>
        <begin position="101"/>
        <end position="126"/>
    </location>
</feature>
<reference evidence="2" key="1">
    <citation type="submission" date="2014-12" db="EMBL/GenBank/DDBJ databases">
        <title>Insight into the proteome of Arion vulgaris.</title>
        <authorList>
            <person name="Aradska J."/>
            <person name="Bulat T."/>
            <person name="Smidak R."/>
            <person name="Sarate P."/>
            <person name="Gangsoo J."/>
            <person name="Sialana F."/>
            <person name="Bilban M."/>
            <person name="Lubec G."/>
        </authorList>
    </citation>
    <scope>NUCLEOTIDE SEQUENCE</scope>
    <source>
        <tissue evidence="2">Skin</tissue>
    </source>
</reference>
<dbReference type="EMBL" id="HACG01025655">
    <property type="protein sequence ID" value="CEK72520.1"/>
    <property type="molecule type" value="Transcribed_RNA"/>
</dbReference>
<organism evidence="2">
    <name type="scientific">Arion vulgaris</name>
    <dbReference type="NCBI Taxonomy" id="1028688"/>
    <lineage>
        <taxon>Eukaryota</taxon>
        <taxon>Metazoa</taxon>
        <taxon>Spiralia</taxon>
        <taxon>Lophotrochozoa</taxon>
        <taxon>Mollusca</taxon>
        <taxon>Gastropoda</taxon>
        <taxon>Heterobranchia</taxon>
        <taxon>Euthyneura</taxon>
        <taxon>Panpulmonata</taxon>
        <taxon>Eupulmonata</taxon>
        <taxon>Stylommatophora</taxon>
        <taxon>Helicina</taxon>
        <taxon>Arionoidea</taxon>
        <taxon>Arionidae</taxon>
        <taxon>Arion</taxon>
    </lineage>
</organism>
<dbReference type="InterPro" id="IPR027095">
    <property type="entry name" value="Golgin-45"/>
</dbReference>
<evidence type="ECO:0000256" key="1">
    <source>
        <dbReference type="SAM" id="MobiDB-lite"/>
    </source>
</evidence>
<feature type="compositionally biased region" description="Polar residues" evidence="1">
    <location>
        <begin position="35"/>
        <end position="55"/>
    </location>
</feature>
<dbReference type="GO" id="GO:0043001">
    <property type="term" value="P:Golgi to plasma membrane protein transport"/>
    <property type="evidence" value="ECO:0007669"/>
    <property type="project" value="InterPro"/>
</dbReference>
<dbReference type="PANTHER" id="PTHR13066:SF2">
    <property type="entry name" value="GOLGIN-45"/>
    <property type="match status" value="1"/>
</dbReference>
<protein>
    <recommendedName>
        <fullName evidence="3">Golgin-45</fullName>
    </recommendedName>
</protein>
<dbReference type="AlphaFoldDB" id="A0A0B6ZXQ2"/>
<accession>A0A0B6ZXQ2</accession>
<dbReference type="GO" id="GO:0007030">
    <property type="term" value="P:Golgi organization"/>
    <property type="evidence" value="ECO:0007669"/>
    <property type="project" value="InterPro"/>
</dbReference>
<dbReference type="GO" id="GO:0000139">
    <property type="term" value="C:Golgi membrane"/>
    <property type="evidence" value="ECO:0007669"/>
    <property type="project" value="TreeGrafter"/>
</dbReference>
<proteinExistence type="predicted"/>
<dbReference type="PANTHER" id="PTHR13066">
    <property type="entry name" value="BASIC LEUCINE ZIPPER NUCLEAR FACTOR 1 BLZF1 PROTEIN"/>
    <property type="match status" value="1"/>
</dbReference>
<evidence type="ECO:0008006" key="3">
    <source>
        <dbReference type="Google" id="ProtNLM"/>
    </source>
</evidence>
<sequence length="471" mass="52491">MSQKSKLDTGSKETVLVRQAVPKYNFIARKLPKEPSQTGSSELAASSSEHIGTASTQTTLSNASYVNNFSLKTDSQKQKPVAVVGASLQTPLTSDAAKGTLKTSTAPQTYASASRSNHYSTTNLEFSRNNDSDKNDNWNSPTEGVSLNHPVDASHCAPLTMSLSKSTTINNKSSMVTETTNQISAASVRFLQKETVNLASDDHFRYDEHLRKLEIERDIFKKDLEVQLQVNSELKRLLIASVGDDLSQRVERLCRDRAQLSLDLGGFNKKMSEEYENLDKVSIQADMWRSKYLASRVMIEELGNARAFFTLQCHDAQDALQQMLNERHELRTNLLEVHRLLQHVKSAFDPLNSQRSSTLRSTNVLDLSRSCQQLAEAMRFRLLPAHVAINLDIEADDSLWADSVTHAEQFANDVLSRPIEPPGSIQSGSSRLLPLTASPESPQVTRFHPHTRHENLTYNCCAMCKGEINVI</sequence>
<gene>
    <name evidence="2" type="primary">ORF82777</name>
</gene>